<name>A0A1I1FWA9_9BACT</name>
<dbReference type="STRING" id="927664.SAMN05421780_102347"/>
<feature type="region of interest" description="Disordered" evidence="1">
    <location>
        <begin position="146"/>
        <end position="178"/>
    </location>
</feature>
<evidence type="ECO:0000256" key="1">
    <source>
        <dbReference type="SAM" id="MobiDB-lite"/>
    </source>
</evidence>
<dbReference type="AlphaFoldDB" id="A0A1I1FWA9"/>
<dbReference type="Pfam" id="PF02620">
    <property type="entry name" value="YceD"/>
    <property type="match status" value="1"/>
</dbReference>
<dbReference type="Proteomes" id="UP000199514">
    <property type="component" value="Unassembled WGS sequence"/>
</dbReference>
<dbReference type="OrthoDB" id="1524821at2"/>
<organism evidence="2 3">
    <name type="scientific">Flexibacter flexilis DSM 6793</name>
    <dbReference type="NCBI Taxonomy" id="927664"/>
    <lineage>
        <taxon>Bacteria</taxon>
        <taxon>Pseudomonadati</taxon>
        <taxon>Bacteroidota</taxon>
        <taxon>Cytophagia</taxon>
        <taxon>Cytophagales</taxon>
        <taxon>Flexibacteraceae</taxon>
        <taxon>Flexibacter</taxon>
    </lineage>
</organism>
<evidence type="ECO:0000313" key="3">
    <source>
        <dbReference type="Proteomes" id="UP000199514"/>
    </source>
</evidence>
<dbReference type="RefSeq" id="WP_091508896.1">
    <property type="nucleotide sequence ID" value="NZ_FOLE01000002.1"/>
</dbReference>
<gene>
    <name evidence="2" type="ORF">SAMN05421780_102347</name>
</gene>
<feature type="compositionally biased region" description="Acidic residues" evidence="1">
    <location>
        <begin position="157"/>
        <end position="175"/>
    </location>
</feature>
<protein>
    <submittedName>
        <fullName evidence="2">Uncharacterized metal-binding protein YceD, DUF177 family</fullName>
    </submittedName>
</protein>
<evidence type="ECO:0000313" key="2">
    <source>
        <dbReference type="EMBL" id="SFC03605.1"/>
    </source>
</evidence>
<dbReference type="InterPro" id="IPR003772">
    <property type="entry name" value="YceD"/>
</dbReference>
<dbReference type="EMBL" id="FOLE01000002">
    <property type="protein sequence ID" value="SFC03605.1"/>
    <property type="molecule type" value="Genomic_DNA"/>
</dbReference>
<proteinExistence type="predicted"/>
<sequence>MKTLDKYSIDIFGLSNKRHEYDFEVGNAFFEAFGSELVEKGALQVQVVLDKTETMIVATFSIVGSVELICDRSLESFEQPVSVNQKMIYKFGEEDEDLSDEICIIAKDTHRLNIAQPIYDFIALSLPMKRIHPKFEDTQYPEDAEQEGLLVYSTATAEDDEPTDENNDTPSDEDTIDPRWAALQKLKGREN</sequence>
<accession>A0A1I1FWA9</accession>
<reference evidence="2 3" key="1">
    <citation type="submission" date="2016-10" db="EMBL/GenBank/DDBJ databases">
        <authorList>
            <person name="de Groot N.N."/>
        </authorList>
    </citation>
    <scope>NUCLEOTIDE SEQUENCE [LARGE SCALE GENOMIC DNA]</scope>
    <source>
        <strain evidence="2 3">DSM 6793</strain>
    </source>
</reference>
<keyword evidence="3" id="KW-1185">Reference proteome</keyword>